<dbReference type="CDD" id="cd08498">
    <property type="entry name" value="PBP2_NikA_DppA_OppA_like_2"/>
    <property type="match status" value="1"/>
</dbReference>
<dbReference type="EMBL" id="SMSJ01000003">
    <property type="protein sequence ID" value="TDH63951.1"/>
    <property type="molecule type" value="Genomic_DNA"/>
</dbReference>
<evidence type="ECO:0000256" key="4">
    <source>
        <dbReference type="ARBA" id="ARBA00022729"/>
    </source>
</evidence>
<evidence type="ECO:0000256" key="2">
    <source>
        <dbReference type="ARBA" id="ARBA00005695"/>
    </source>
</evidence>
<gene>
    <name evidence="7" type="ORF">E2C06_03745</name>
</gene>
<dbReference type="AlphaFoldDB" id="A0A4R5QMA5"/>
<dbReference type="GO" id="GO:0030288">
    <property type="term" value="C:outer membrane-bounded periplasmic space"/>
    <property type="evidence" value="ECO:0007669"/>
    <property type="project" value="UniProtKB-ARBA"/>
</dbReference>
<evidence type="ECO:0000256" key="3">
    <source>
        <dbReference type="ARBA" id="ARBA00022448"/>
    </source>
</evidence>
<evidence type="ECO:0000313" key="7">
    <source>
        <dbReference type="EMBL" id="TDH63951.1"/>
    </source>
</evidence>
<feature type="chain" id="PRO_5020887050" evidence="5">
    <location>
        <begin position="28"/>
        <end position="532"/>
    </location>
</feature>
<dbReference type="OrthoDB" id="7318145at2"/>
<keyword evidence="8" id="KW-1185">Reference proteome</keyword>
<evidence type="ECO:0000313" key="8">
    <source>
        <dbReference type="Proteomes" id="UP000295096"/>
    </source>
</evidence>
<evidence type="ECO:0000259" key="6">
    <source>
        <dbReference type="Pfam" id="PF00496"/>
    </source>
</evidence>
<dbReference type="Gene3D" id="3.90.76.10">
    <property type="entry name" value="Dipeptide-binding Protein, Domain 1"/>
    <property type="match status" value="1"/>
</dbReference>
<keyword evidence="4 5" id="KW-0732">Signal</keyword>
<protein>
    <submittedName>
        <fullName evidence="7">ABC transporter substrate-binding protein</fullName>
    </submittedName>
</protein>
<dbReference type="InterPro" id="IPR039424">
    <property type="entry name" value="SBP_5"/>
</dbReference>
<dbReference type="Gene3D" id="3.10.105.10">
    <property type="entry name" value="Dipeptide-binding Protein, Domain 3"/>
    <property type="match status" value="1"/>
</dbReference>
<dbReference type="InterPro" id="IPR030678">
    <property type="entry name" value="Peptide/Ni-bd"/>
</dbReference>
<dbReference type="GO" id="GO:1904680">
    <property type="term" value="F:peptide transmembrane transporter activity"/>
    <property type="evidence" value="ECO:0007669"/>
    <property type="project" value="TreeGrafter"/>
</dbReference>
<feature type="domain" description="Solute-binding protein family 5" evidence="6">
    <location>
        <begin position="71"/>
        <end position="445"/>
    </location>
</feature>
<sequence>MRVKARAVLRTAAALALLALGAGAVQAKSVRWAASGDPNTMDPHSQNVGTVTMVLQQVYDPLLKRNQDLSLAPGLATEWRQEEPTRWRFTLRQGVKFHEGEALTAEDVAFSVQRALQPTSNFGIYVDTVDHAVAVDERTVDIILKRPDPILSNKLASIFIVSKSWSEKHNATRPQNTRAREEMHTTRNTNGTGAYRLASREPDVRTVLARNEAWWGWGVEGNAGNVTEIVYRPIASDATRIAALLSGEVDFVMDPPLQDLNRLRAAPGVKVIEGPEVRSIFLAMDVNRDELLYGDVKGKNPFKDLRVRQALYQAIDVQAIHRTTMRGQSVVTGTLFPEQVNGYVKAEDVRLPFDAARAKALLEQAGYPQGFSVTLDCPNNRYINDEQICQNIAAMWSRVGVRTAVKSQPLAPFFAQIQKDDTSVYLLGWGVPTLDALYSFQSLLAFRNGDQGDGIWNYGRYSNPRMDALVQRMKTDTGEARQAAITEALKLYREDVPHIPLHHQMIPWAMRSNVQIPHMANNQPYFRWAVVN</sequence>
<dbReference type="Gene3D" id="3.40.190.10">
    <property type="entry name" value="Periplasmic binding protein-like II"/>
    <property type="match status" value="1"/>
</dbReference>
<dbReference type="PANTHER" id="PTHR30290:SF9">
    <property type="entry name" value="OLIGOPEPTIDE-BINDING PROTEIN APPA"/>
    <property type="match status" value="1"/>
</dbReference>
<proteinExistence type="inferred from homology"/>
<dbReference type="RefSeq" id="WP_133287231.1">
    <property type="nucleotide sequence ID" value="NZ_SMSJ01000003.1"/>
</dbReference>
<organism evidence="7 8">
    <name type="scientific">Dankookia rubra</name>
    <dbReference type="NCBI Taxonomy" id="1442381"/>
    <lineage>
        <taxon>Bacteria</taxon>
        <taxon>Pseudomonadati</taxon>
        <taxon>Pseudomonadota</taxon>
        <taxon>Alphaproteobacteria</taxon>
        <taxon>Acetobacterales</taxon>
        <taxon>Roseomonadaceae</taxon>
        <taxon>Dankookia</taxon>
    </lineage>
</organism>
<comment type="caution">
    <text evidence="7">The sequence shown here is derived from an EMBL/GenBank/DDBJ whole genome shotgun (WGS) entry which is preliminary data.</text>
</comment>
<evidence type="ECO:0000256" key="1">
    <source>
        <dbReference type="ARBA" id="ARBA00004418"/>
    </source>
</evidence>
<comment type="subcellular location">
    <subcellularLocation>
        <location evidence="1">Periplasm</location>
    </subcellularLocation>
</comment>
<reference evidence="7 8" key="1">
    <citation type="journal article" date="2016" name="J. Microbiol.">
        <title>Dankookia rubra gen. nov., sp. nov., an alphaproteobacterium isolated from sediment of a shallow stream.</title>
        <authorList>
            <person name="Kim W.H."/>
            <person name="Kim D.H."/>
            <person name="Kang K."/>
            <person name="Ahn T.Y."/>
        </authorList>
    </citation>
    <scope>NUCLEOTIDE SEQUENCE [LARGE SCALE GENOMIC DNA]</scope>
    <source>
        <strain evidence="7 8">JCM30602</strain>
    </source>
</reference>
<feature type="signal peptide" evidence="5">
    <location>
        <begin position="1"/>
        <end position="27"/>
    </location>
</feature>
<dbReference type="PANTHER" id="PTHR30290">
    <property type="entry name" value="PERIPLASMIC BINDING COMPONENT OF ABC TRANSPORTER"/>
    <property type="match status" value="1"/>
</dbReference>
<dbReference type="GO" id="GO:0015833">
    <property type="term" value="P:peptide transport"/>
    <property type="evidence" value="ECO:0007669"/>
    <property type="project" value="TreeGrafter"/>
</dbReference>
<dbReference type="InterPro" id="IPR000914">
    <property type="entry name" value="SBP_5_dom"/>
</dbReference>
<dbReference type="SUPFAM" id="SSF53850">
    <property type="entry name" value="Periplasmic binding protein-like II"/>
    <property type="match status" value="1"/>
</dbReference>
<name>A0A4R5QMA5_9PROT</name>
<dbReference type="PIRSF" id="PIRSF002741">
    <property type="entry name" value="MppA"/>
    <property type="match status" value="1"/>
</dbReference>
<dbReference type="Proteomes" id="UP000295096">
    <property type="component" value="Unassembled WGS sequence"/>
</dbReference>
<keyword evidence="3" id="KW-0813">Transport</keyword>
<evidence type="ECO:0000256" key="5">
    <source>
        <dbReference type="SAM" id="SignalP"/>
    </source>
</evidence>
<comment type="similarity">
    <text evidence="2">Belongs to the bacterial solute-binding protein 5 family.</text>
</comment>
<dbReference type="Pfam" id="PF00496">
    <property type="entry name" value="SBP_bac_5"/>
    <property type="match status" value="1"/>
</dbReference>
<accession>A0A4R5QMA5</accession>
<dbReference type="GO" id="GO:0043190">
    <property type="term" value="C:ATP-binding cassette (ABC) transporter complex"/>
    <property type="evidence" value="ECO:0007669"/>
    <property type="project" value="InterPro"/>
</dbReference>